<evidence type="ECO:0000256" key="10">
    <source>
        <dbReference type="SAM" id="Phobius"/>
    </source>
</evidence>
<gene>
    <name evidence="11" type="primary">mdm31</name>
</gene>
<comment type="similarity">
    <text evidence="2">Belongs to the MDM31/MDM32 family.</text>
</comment>
<evidence type="ECO:0000256" key="5">
    <source>
        <dbReference type="ARBA" id="ARBA00022946"/>
    </source>
</evidence>
<dbReference type="PANTHER" id="PTHR31068:SF0">
    <property type="entry name" value="MITOCHONDRIAL DISTRIBUTION AND MORPHOLOGY PROTEIN 31"/>
    <property type="match status" value="1"/>
</dbReference>
<keyword evidence="7" id="KW-0496">Mitochondrion</keyword>
<dbReference type="GO" id="GO:0005743">
    <property type="term" value="C:mitochondrial inner membrane"/>
    <property type="evidence" value="ECO:0007669"/>
    <property type="project" value="UniProtKB-SubCell"/>
</dbReference>
<keyword evidence="8 10" id="KW-0472">Membrane</keyword>
<evidence type="ECO:0000256" key="3">
    <source>
        <dbReference type="ARBA" id="ARBA00022692"/>
    </source>
</evidence>
<evidence type="ECO:0000256" key="8">
    <source>
        <dbReference type="ARBA" id="ARBA00023136"/>
    </source>
</evidence>
<comment type="subcellular location">
    <subcellularLocation>
        <location evidence="1">Mitochondrion inner membrane</location>
        <topology evidence="1">Multi-pass membrane protein</topology>
    </subcellularLocation>
</comment>
<accession>A7WPF8</accession>
<evidence type="ECO:0000256" key="1">
    <source>
        <dbReference type="ARBA" id="ARBA00004448"/>
    </source>
</evidence>
<feature type="transmembrane region" description="Helical" evidence="10">
    <location>
        <begin position="109"/>
        <end position="136"/>
    </location>
</feature>
<dbReference type="EMBL" id="AM850116">
    <property type="protein sequence ID" value="CAO98812.1"/>
    <property type="molecule type" value="Genomic_DNA"/>
</dbReference>
<comment type="function">
    <text evidence="9">Involved in the organization of the mitochondrial membranes and the global structure of the mitochondria. Also required for mitochondrial distribution and mobility as well as for the maintenance of mitochondrial DNA nucleoids structures.</text>
</comment>
<keyword evidence="6 10" id="KW-1133">Transmembrane helix</keyword>
<reference evidence="11" key="1">
    <citation type="submission" date="2007-08" db="EMBL/GenBank/DDBJ databases">
        <title>Nakaseomyces delphensis UTP9, NVJ1, MDM31, EGD2, YHR192W, CTF8, ERG9, and PTH1 genes, complete CDS, and MSU1 gene, partial CDS.</title>
        <authorList>
            <person name="Wolfe K.H."/>
        </authorList>
    </citation>
    <scope>NUCLEOTIDE SEQUENCE</scope>
    <source>
        <strain evidence="11">CBS 2170</strain>
    </source>
</reference>
<dbReference type="InterPro" id="IPR012571">
    <property type="entry name" value="Mdm31/Mdm32"/>
</dbReference>
<evidence type="ECO:0000256" key="2">
    <source>
        <dbReference type="ARBA" id="ARBA00005687"/>
    </source>
</evidence>
<dbReference type="AlphaFoldDB" id="A7WPF8"/>
<evidence type="ECO:0000256" key="4">
    <source>
        <dbReference type="ARBA" id="ARBA00022792"/>
    </source>
</evidence>
<keyword evidence="5" id="KW-0809">Transit peptide</keyword>
<evidence type="ECO:0000256" key="6">
    <source>
        <dbReference type="ARBA" id="ARBA00022989"/>
    </source>
</evidence>
<organism evidence="11">
    <name type="scientific">Nakaseomyces delphensis</name>
    <name type="common">Yeast</name>
    <name type="synonym">Kluyveromyces delphensis</name>
    <dbReference type="NCBI Taxonomy" id="51657"/>
    <lineage>
        <taxon>Eukaryota</taxon>
        <taxon>Fungi</taxon>
        <taxon>Dikarya</taxon>
        <taxon>Ascomycota</taxon>
        <taxon>Saccharomycotina</taxon>
        <taxon>Saccharomycetes</taxon>
        <taxon>Saccharomycetales</taxon>
        <taxon>Saccharomycetaceae</taxon>
        <taxon>Nakaseomyces</taxon>
    </lineage>
</organism>
<name>A7WPF8_NAKDE</name>
<dbReference type="Pfam" id="PF08118">
    <property type="entry name" value="MDM31_MDM32"/>
    <property type="match status" value="1"/>
</dbReference>
<evidence type="ECO:0000256" key="7">
    <source>
        <dbReference type="ARBA" id="ARBA00023128"/>
    </source>
</evidence>
<dbReference type="PhylomeDB" id="A7WPF8"/>
<evidence type="ECO:0000313" key="11">
    <source>
        <dbReference type="EMBL" id="CAO98812.1"/>
    </source>
</evidence>
<proteinExistence type="inferred from homology"/>
<sequence length="582" mass="67295">MFLVRRLGRNVILRQRNIAMAGRYLSKNNVLPYGVRYNSNWKLDKIIPTVKREAKDRDEKSNISLKFITERDRILAQTSGFFAKLRINLRWLLKRSLHRPFNTDDIGAFISWILVSNFILFMVWTTSFVSVIIYLLNTVYAQEYVAEKVGNFLTKNSDLSVVFESAVVPDWSSGRITFKNVFISRRPEKSHNFTKGSQTEAAQRAKLALSESLLVNREDFDNGNYTQFDLTIDQVEISLNFRKWLNGRGIINEMLIQGLRGIVDRTHVFWKANDDPRNYKNIAQPGDFEISNFKMSDVLFTLYQPDGFRPFEVSIFNCDLPQLRKHWLFYDILNANSMNGAYDNSMFTIHRKYKIPGSNININDDDEDDGDSPISPWRKVTRFRVDNLDIDHLNAGIEGPFGWITEGKVNMIGDVLLPNKNALQITEILAEISNRVLKEAKRYNIIPSSKTPASIPLDIEPDDYFIMDFFLRLNHVKATVPLFAPGLTYMNNALIRPIVGYINSHRTFIPIRCRVVKKMEDFEGSWTVYDSYLMQDLSAEVYDAFADYVADDQRRSLRIKKVGFWSLQIIVQLILMSLGSIA</sequence>
<keyword evidence="3 10" id="KW-0812">Transmembrane</keyword>
<dbReference type="PANTHER" id="PTHR31068">
    <property type="entry name" value="MITOCHONDRIAL DISTRIBUTION AND MORPHOLOGY PROTEIN 31"/>
    <property type="match status" value="1"/>
</dbReference>
<keyword evidence="4" id="KW-0999">Mitochondrion inner membrane</keyword>
<evidence type="ECO:0000256" key="9">
    <source>
        <dbReference type="ARBA" id="ARBA00025191"/>
    </source>
</evidence>
<dbReference type="GO" id="GO:0000001">
    <property type="term" value="P:mitochondrion inheritance"/>
    <property type="evidence" value="ECO:0007669"/>
    <property type="project" value="InterPro"/>
</dbReference>
<protein>
    <submittedName>
        <fullName evidence="11">Mitochondrial inner membrane protein</fullName>
    </submittedName>
</protein>
<dbReference type="GO" id="GO:0007005">
    <property type="term" value="P:mitochondrion organization"/>
    <property type="evidence" value="ECO:0007669"/>
    <property type="project" value="InterPro"/>
</dbReference>